<comment type="caution">
    <text evidence="2">The sequence shown here is derived from an EMBL/GenBank/DDBJ whole genome shotgun (WGS) entry which is preliminary data.</text>
</comment>
<gene>
    <name evidence="2" type="ORF">RLDS_04510</name>
</gene>
<keyword evidence="1" id="KW-0812">Transmembrane</keyword>
<keyword evidence="1" id="KW-0472">Membrane</keyword>
<keyword evidence="1" id="KW-1133">Transmembrane helix</keyword>
<keyword evidence="3" id="KW-1185">Reference proteome</keyword>
<accession>T0HYU2</accession>
<dbReference type="AlphaFoldDB" id="T0HYU2"/>
<dbReference type="Proteomes" id="UP000015531">
    <property type="component" value="Unassembled WGS sequence"/>
</dbReference>
<dbReference type="eggNOG" id="ENOG5031HR5">
    <property type="taxonomic scope" value="Bacteria"/>
</dbReference>
<name>T0HYU2_9SPHN</name>
<evidence type="ECO:0000256" key="1">
    <source>
        <dbReference type="SAM" id="Phobius"/>
    </source>
</evidence>
<sequence>MQRDDDKEAGGPWAAIQARSGVIIAAVGLVAWVALLWFMFGDVL</sequence>
<organism evidence="2 3">
    <name type="scientific">Sphingobium lactosutens DS20</name>
    <dbReference type="NCBI Taxonomy" id="1331060"/>
    <lineage>
        <taxon>Bacteria</taxon>
        <taxon>Pseudomonadati</taxon>
        <taxon>Pseudomonadota</taxon>
        <taxon>Alphaproteobacteria</taxon>
        <taxon>Sphingomonadales</taxon>
        <taxon>Sphingomonadaceae</taxon>
        <taxon>Sphingobium</taxon>
    </lineage>
</organism>
<dbReference type="EMBL" id="ATDP01000071">
    <property type="protein sequence ID" value="EQB17218.1"/>
    <property type="molecule type" value="Genomic_DNA"/>
</dbReference>
<proteinExistence type="predicted"/>
<dbReference type="RefSeq" id="WP_021224754.1">
    <property type="nucleotide sequence ID" value="NZ_ATDP01000071.1"/>
</dbReference>
<evidence type="ECO:0000313" key="3">
    <source>
        <dbReference type="Proteomes" id="UP000015531"/>
    </source>
</evidence>
<feature type="transmembrane region" description="Helical" evidence="1">
    <location>
        <begin position="21"/>
        <end position="40"/>
    </location>
</feature>
<dbReference type="PATRIC" id="fig|1331060.3.peg.828"/>
<evidence type="ECO:0000313" key="2">
    <source>
        <dbReference type="EMBL" id="EQB17218.1"/>
    </source>
</evidence>
<reference evidence="2 3" key="1">
    <citation type="journal article" date="2013" name="Genome Announc.">
        <title>Draft Genome Sequence of Sphingobium lactosutens Strain DS20T, Isolated from a Hexachlorocyclohexane Dumpsite.</title>
        <authorList>
            <person name="Kumar R."/>
            <person name="Dwivedi V."/>
            <person name="Negi V."/>
            <person name="Khurana J.P."/>
            <person name="Lal R."/>
        </authorList>
    </citation>
    <scope>NUCLEOTIDE SEQUENCE [LARGE SCALE GENOMIC DNA]</scope>
    <source>
        <strain evidence="2 3">DS20</strain>
    </source>
</reference>
<protein>
    <submittedName>
        <fullName evidence="2">Uncharacterized protein</fullName>
    </submittedName>
</protein>